<comment type="caution">
    <text evidence="2">The sequence shown here is derived from an EMBL/GenBank/DDBJ whole genome shotgun (WGS) entry which is preliminary data.</text>
</comment>
<sequence>MLRRLFLGQPRRDEIKDGKKEICEGEKRTPIAFMKESTANNLEEKHEAKDDIFDSDSETDSSETEDSDAETLDNSSRTGSYEDCSGDVLGWKGFEMVRDTQRGQIGSSKSNGGTLGKVEDIIL</sequence>
<accession>A0A6S7FUG7</accession>
<proteinExistence type="predicted"/>
<evidence type="ECO:0000256" key="1">
    <source>
        <dbReference type="SAM" id="MobiDB-lite"/>
    </source>
</evidence>
<organism evidence="2 3">
    <name type="scientific">Paramuricea clavata</name>
    <name type="common">Red gorgonian</name>
    <name type="synonym">Violescent sea-whip</name>
    <dbReference type="NCBI Taxonomy" id="317549"/>
    <lineage>
        <taxon>Eukaryota</taxon>
        <taxon>Metazoa</taxon>
        <taxon>Cnidaria</taxon>
        <taxon>Anthozoa</taxon>
        <taxon>Octocorallia</taxon>
        <taxon>Malacalcyonacea</taxon>
        <taxon>Plexauridae</taxon>
        <taxon>Paramuricea</taxon>
    </lineage>
</organism>
<gene>
    <name evidence="2" type="ORF">PACLA_8A045979</name>
</gene>
<feature type="compositionally biased region" description="Basic and acidic residues" evidence="1">
    <location>
        <begin position="42"/>
        <end position="52"/>
    </location>
</feature>
<evidence type="ECO:0000313" key="2">
    <source>
        <dbReference type="EMBL" id="CAB3979456.1"/>
    </source>
</evidence>
<name>A0A6S7FUG7_PARCT</name>
<protein>
    <submittedName>
        <fullName evidence="2">Uncharacterized protein</fullName>
    </submittedName>
</protein>
<evidence type="ECO:0000313" key="3">
    <source>
        <dbReference type="Proteomes" id="UP001152795"/>
    </source>
</evidence>
<dbReference type="Proteomes" id="UP001152795">
    <property type="component" value="Unassembled WGS sequence"/>
</dbReference>
<reference evidence="2" key="1">
    <citation type="submission" date="2020-04" db="EMBL/GenBank/DDBJ databases">
        <authorList>
            <person name="Alioto T."/>
            <person name="Alioto T."/>
            <person name="Gomez Garrido J."/>
        </authorList>
    </citation>
    <scope>NUCLEOTIDE SEQUENCE</scope>
    <source>
        <strain evidence="2">A484AB</strain>
    </source>
</reference>
<feature type="compositionally biased region" description="Acidic residues" evidence="1">
    <location>
        <begin position="53"/>
        <end position="71"/>
    </location>
</feature>
<keyword evidence="3" id="KW-1185">Reference proteome</keyword>
<dbReference type="EMBL" id="CACRXK020000200">
    <property type="protein sequence ID" value="CAB3979456.1"/>
    <property type="molecule type" value="Genomic_DNA"/>
</dbReference>
<feature type="region of interest" description="Disordered" evidence="1">
    <location>
        <begin position="33"/>
        <end position="84"/>
    </location>
</feature>
<feature type="region of interest" description="Disordered" evidence="1">
    <location>
        <begin position="101"/>
        <end position="123"/>
    </location>
</feature>
<dbReference type="AlphaFoldDB" id="A0A6S7FUG7"/>
<feature type="compositionally biased region" description="Polar residues" evidence="1">
    <location>
        <begin position="102"/>
        <end position="112"/>
    </location>
</feature>